<evidence type="ECO:0000256" key="1">
    <source>
        <dbReference type="SAM" id="Phobius"/>
    </source>
</evidence>
<evidence type="ECO:0000313" key="4">
    <source>
        <dbReference type="Proteomes" id="UP000269883"/>
    </source>
</evidence>
<feature type="transmembrane region" description="Helical" evidence="1">
    <location>
        <begin position="12"/>
        <end position="30"/>
    </location>
</feature>
<dbReference type="Proteomes" id="UP000269883">
    <property type="component" value="Chromosome"/>
</dbReference>
<protein>
    <recommendedName>
        <fullName evidence="2">Bacterial Pleckstrin homology domain-containing protein</fullName>
    </recommendedName>
</protein>
<reference evidence="3 4" key="1">
    <citation type="journal article" date="2018" name="Sci. Adv.">
        <title>Multi-heme cytochromes provide a pathway for survival in energy-limited environments.</title>
        <authorList>
            <person name="Deng X."/>
            <person name="Dohmae N."/>
            <person name="Nealson K.H."/>
            <person name="Hashimoto K."/>
            <person name="Okamoto A."/>
        </authorList>
    </citation>
    <scope>NUCLEOTIDE SEQUENCE [LARGE SCALE GENOMIC DNA]</scope>
    <source>
        <strain evidence="3 4">IS5</strain>
    </source>
</reference>
<dbReference type="AlphaFoldDB" id="A0A2Z6B3S6"/>
<dbReference type="KEGG" id="dfl:DFE_3372"/>
<evidence type="ECO:0000259" key="2">
    <source>
        <dbReference type="Pfam" id="PF10882"/>
    </source>
</evidence>
<dbReference type="RefSeq" id="WP_126381192.1">
    <property type="nucleotide sequence ID" value="NZ_AP017378.1"/>
</dbReference>
<keyword evidence="1" id="KW-0812">Transmembrane</keyword>
<dbReference type="Pfam" id="PF10882">
    <property type="entry name" value="bPH_5"/>
    <property type="match status" value="1"/>
</dbReference>
<feature type="transmembrane region" description="Helical" evidence="1">
    <location>
        <begin position="36"/>
        <end position="56"/>
    </location>
</feature>
<evidence type="ECO:0000313" key="3">
    <source>
        <dbReference type="EMBL" id="BBD10098.1"/>
    </source>
</evidence>
<sequence>MAAIFPVPICRKVPLSFLLFIAMVTTATVWSVRSGFLWTGICLVAVTAPLAALYWWMLHVNPSKTRIIIDDGDLLVDAPPFLKANQPMTSISRAFVANMNDEDEFRDMKKEQCMAFFGYKNGIFKTASNKDAIVVARSNKVLCLETPERWFLLGPKDLDGLIQAVGQVIPVKNA</sequence>
<gene>
    <name evidence="3" type="ORF">DFE_3372</name>
</gene>
<dbReference type="OrthoDB" id="5464967at2"/>
<feature type="domain" description="Bacterial Pleckstrin homology" evidence="2">
    <location>
        <begin position="68"/>
        <end position="167"/>
    </location>
</feature>
<dbReference type="InterPro" id="IPR027783">
    <property type="entry name" value="Bacterial_PH-related"/>
</dbReference>
<dbReference type="EMBL" id="AP017378">
    <property type="protein sequence ID" value="BBD10098.1"/>
    <property type="molecule type" value="Genomic_DNA"/>
</dbReference>
<keyword evidence="1" id="KW-0472">Membrane</keyword>
<organism evidence="3 4">
    <name type="scientific">Desulfovibrio ferrophilus</name>
    <dbReference type="NCBI Taxonomy" id="241368"/>
    <lineage>
        <taxon>Bacteria</taxon>
        <taxon>Pseudomonadati</taxon>
        <taxon>Thermodesulfobacteriota</taxon>
        <taxon>Desulfovibrionia</taxon>
        <taxon>Desulfovibrionales</taxon>
        <taxon>Desulfovibrionaceae</taxon>
        <taxon>Desulfovibrio</taxon>
    </lineage>
</organism>
<name>A0A2Z6B3S6_9BACT</name>
<keyword evidence="1" id="KW-1133">Transmembrane helix</keyword>
<accession>A0A2Z6B3S6</accession>
<proteinExistence type="predicted"/>
<keyword evidence="4" id="KW-1185">Reference proteome</keyword>